<name>A0ABP6MZW4_9ACTN</name>
<accession>A0ABP6MZW4</accession>
<reference evidence="5" key="1">
    <citation type="journal article" date="2019" name="Int. J. Syst. Evol. Microbiol.">
        <title>The Global Catalogue of Microorganisms (GCM) 10K type strain sequencing project: providing services to taxonomists for standard genome sequencing and annotation.</title>
        <authorList>
            <consortium name="The Broad Institute Genomics Platform"/>
            <consortium name="The Broad Institute Genome Sequencing Center for Infectious Disease"/>
            <person name="Wu L."/>
            <person name="Ma J."/>
        </authorList>
    </citation>
    <scope>NUCLEOTIDE SEQUENCE [LARGE SCALE GENOMIC DNA]</scope>
    <source>
        <strain evidence="5">JCM 9373</strain>
    </source>
</reference>
<evidence type="ECO:0000256" key="2">
    <source>
        <dbReference type="ARBA" id="ARBA00023163"/>
    </source>
</evidence>
<protein>
    <recommendedName>
        <fullName evidence="3">Tetracycline repressor TetR C-terminal domain-containing protein</fullName>
    </recommendedName>
</protein>
<evidence type="ECO:0000313" key="4">
    <source>
        <dbReference type="EMBL" id="GAA3130980.1"/>
    </source>
</evidence>
<gene>
    <name evidence="4" type="ORF">GCM10010466_22020</name>
</gene>
<dbReference type="EMBL" id="BAAAUT010000014">
    <property type="protein sequence ID" value="GAA3130980.1"/>
    <property type="molecule type" value="Genomic_DNA"/>
</dbReference>
<keyword evidence="1" id="KW-0805">Transcription regulation</keyword>
<evidence type="ECO:0000259" key="3">
    <source>
        <dbReference type="Pfam" id="PF02909"/>
    </source>
</evidence>
<dbReference type="Pfam" id="PF02909">
    <property type="entry name" value="TetR_C_1"/>
    <property type="match status" value="1"/>
</dbReference>
<dbReference type="Gene3D" id="1.10.357.10">
    <property type="entry name" value="Tetracycline Repressor, domain 2"/>
    <property type="match status" value="1"/>
</dbReference>
<keyword evidence="2" id="KW-0804">Transcription</keyword>
<dbReference type="InterPro" id="IPR036271">
    <property type="entry name" value="Tet_transcr_reg_TetR-rel_C_sf"/>
</dbReference>
<feature type="domain" description="Tetracycline repressor TetR C-terminal" evidence="3">
    <location>
        <begin position="1"/>
        <end position="111"/>
    </location>
</feature>
<dbReference type="RefSeq" id="WP_344858438.1">
    <property type="nucleotide sequence ID" value="NZ_BAAAUT010000014.1"/>
</dbReference>
<proteinExistence type="predicted"/>
<dbReference type="InterPro" id="IPR004111">
    <property type="entry name" value="Repressor_TetR_C"/>
</dbReference>
<dbReference type="Proteomes" id="UP001500320">
    <property type="component" value="Unassembled WGS sequence"/>
</dbReference>
<dbReference type="SUPFAM" id="SSF48498">
    <property type="entry name" value="Tetracyclin repressor-like, C-terminal domain"/>
    <property type="match status" value="1"/>
</dbReference>
<organism evidence="4 5">
    <name type="scientific">Planomonospora alba</name>
    <dbReference type="NCBI Taxonomy" id="161354"/>
    <lineage>
        <taxon>Bacteria</taxon>
        <taxon>Bacillati</taxon>
        <taxon>Actinomycetota</taxon>
        <taxon>Actinomycetes</taxon>
        <taxon>Streptosporangiales</taxon>
        <taxon>Streptosporangiaceae</taxon>
        <taxon>Planomonospora</taxon>
    </lineage>
</organism>
<comment type="caution">
    <text evidence="4">The sequence shown here is derived from an EMBL/GenBank/DDBJ whole genome shotgun (WGS) entry which is preliminary data.</text>
</comment>
<evidence type="ECO:0000313" key="5">
    <source>
        <dbReference type="Proteomes" id="UP001500320"/>
    </source>
</evidence>
<keyword evidence="5" id="KW-1185">Reference proteome</keyword>
<sequence>MRWLDRGLAALADTGLDAGERINAVTTLNGYALADTALVYGMSSGNRHFEEAGITGAADYGEVLAEVLDPQDYPALSAAVRSGAFRGAEGWTEDADFRFGLDLLLDGIEAMIARRA</sequence>
<evidence type="ECO:0000256" key="1">
    <source>
        <dbReference type="ARBA" id="ARBA00023015"/>
    </source>
</evidence>